<dbReference type="Proteomes" id="UP000217696">
    <property type="component" value="Chromosome"/>
</dbReference>
<proteinExistence type="predicted"/>
<dbReference type="OrthoDB" id="2002339at2"/>
<sequence length="143" mass="16079">MEFNKAEFAKLLHLAKGNRSINKFGLDSGVDPGYISRLMRQLIQTAPSAQIINKLASRAFNDVTVEHLMAAAGYLPEETKFASLDSTIQADLIFDPELNIALYDGYNEFSPEEKEAVKAIVRNTIETFKRLKAERNAKLDEEK</sequence>
<keyword evidence="2" id="KW-1185">Reference proteome</keyword>
<dbReference type="RefSeq" id="WP_096467429.1">
    <property type="nucleotide sequence ID" value="NZ_AP017312.1"/>
</dbReference>
<protein>
    <submittedName>
        <fullName evidence="1">Uncharacterized protein</fullName>
    </submittedName>
</protein>
<organism evidence="1 2">
    <name type="scientific">Aneurinibacillus soli</name>
    <dbReference type="NCBI Taxonomy" id="1500254"/>
    <lineage>
        <taxon>Bacteria</taxon>
        <taxon>Bacillati</taxon>
        <taxon>Bacillota</taxon>
        <taxon>Bacilli</taxon>
        <taxon>Bacillales</taxon>
        <taxon>Paenibacillaceae</taxon>
        <taxon>Aneurinibacillus group</taxon>
        <taxon>Aneurinibacillus</taxon>
    </lineage>
</organism>
<dbReference type="EMBL" id="AP017312">
    <property type="protein sequence ID" value="BAU29779.1"/>
    <property type="molecule type" value="Genomic_DNA"/>
</dbReference>
<evidence type="ECO:0000313" key="2">
    <source>
        <dbReference type="Proteomes" id="UP000217696"/>
    </source>
</evidence>
<accession>A0A0U5CAJ2</accession>
<name>A0A0U5CAJ2_9BACL</name>
<gene>
    <name evidence="1" type="ORF">CB4_04016</name>
</gene>
<dbReference type="AlphaFoldDB" id="A0A0U5CAJ2"/>
<reference evidence="1 2" key="1">
    <citation type="submission" date="2015-12" db="EMBL/GenBank/DDBJ databases">
        <title>Genome sequence of Aneurinibacillus soli.</title>
        <authorList>
            <person name="Lee J.S."/>
            <person name="Lee K.C."/>
            <person name="Kim K.K."/>
            <person name="Lee B.W."/>
        </authorList>
    </citation>
    <scope>NUCLEOTIDE SEQUENCE [LARGE SCALE GENOMIC DNA]</scope>
    <source>
        <strain evidence="1 2">CB4</strain>
    </source>
</reference>
<dbReference type="KEGG" id="asoc:CB4_04016"/>
<evidence type="ECO:0000313" key="1">
    <source>
        <dbReference type="EMBL" id="BAU29779.1"/>
    </source>
</evidence>